<dbReference type="Pfam" id="PF00501">
    <property type="entry name" value="AMP-binding"/>
    <property type="match status" value="1"/>
</dbReference>
<dbReference type="Proteomes" id="UP000606974">
    <property type="component" value="Unassembled WGS sequence"/>
</dbReference>
<name>A0A8H7AIR3_9EURO</name>
<proteinExistence type="predicted"/>
<dbReference type="InterPro" id="IPR013120">
    <property type="entry name" value="FAR_NAD-bd"/>
</dbReference>
<keyword evidence="6" id="KW-1185">Reference proteome</keyword>
<dbReference type="InterPro" id="IPR042099">
    <property type="entry name" value="ANL_N_sf"/>
</dbReference>
<dbReference type="PANTHER" id="PTHR43439:SF2">
    <property type="entry name" value="ENZYME, PUTATIVE (JCVI)-RELATED"/>
    <property type="match status" value="1"/>
</dbReference>
<dbReference type="InterPro" id="IPR036291">
    <property type="entry name" value="NAD(P)-bd_dom_sf"/>
</dbReference>
<evidence type="ECO:0000313" key="5">
    <source>
        <dbReference type="EMBL" id="KAF7507856.1"/>
    </source>
</evidence>
<dbReference type="PROSITE" id="PS00012">
    <property type="entry name" value="PHOSPHOPANTETHEINE"/>
    <property type="match status" value="1"/>
</dbReference>
<accession>A0A8H7AIR3</accession>
<dbReference type="Gene3D" id="3.40.50.720">
    <property type="entry name" value="NAD(P)-binding Rossmann-like Domain"/>
    <property type="match status" value="1"/>
</dbReference>
<evidence type="ECO:0000256" key="1">
    <source>
        <dbReference type="ARBA" id="ARBA00022450"/>
    </source>
</evidence>
<dbReference type="SUPFAM" id="SSF56801">
    <property type="entry name" value="Acetyl-CoA synthetase-like"/>
    <property type="match status" value="1"/>
</dbReference>
<dbReference type="AlphaFoldDB" id="A0A8H7AIR3"/>
<dbReference type="PANTHER" id="PTHR43439">
    <property type="entry name" value="PHENYLACETATE-COENZYME A LIGASE"/>
    <property type="match status" value="1"/>
</dbReference>
<dbReference type="InterPro" id="IPR000873">
    <property type="entry name" value="AMP-dep_synth/lig_dom"/>
</dbReference>
<keyword evidence="2" id="KW-0597">Phosphoprotein</keyword>
<feature type="domain" description="AMP-dependent synthetase/ligase" evidence="3">
    <location>
        <begin position="99"/>
        <end position="384"/>
    </location>
</feature>
<dbReference type="OrthoDB" id="329835at2759"/>
<dbReference type="Pfam" id="PF23562">
    <property type="entry name" value="AMP-binding_C_3"/>
    <property type="match status" value="1"/>
</dbReference>
<evidence type="ECO:0000259" key="3">
    <source>
        <dbReference type="Pfam" id="PF00501"/>
    </source>
</evidence>
<sequence>MASMVSSGARFRTPRIDLQATDKDCDAIRTVPELIDFNAKHNPDQLFCLQATKAGQDVIHATTIAITHLQLWHAISRCSTRLIAEIAELKLPFENSDGGFTKSQPVALYLESDVGLLIHLFSLMSLGVPVVLLSARLSPTAVYHLLAETRATTIITTPRLANTIKTVPLPVTSSHSSEVSPVTPMVHIQRPYEHDLRIDPTREFSEGSICAPNYFMSETDRNVLVLHSSGTTRLPKPIYQPHRYLLGFSVCHQRSDHEDIAGLNLSTLPLYHGFGLLAAALSLGVGKPFWLASAHVVPTGPSTVDALRSSGARSLMTVPLILEEISLLPEDQGVQALVRLQFVACGGGPLKPSVGNVLAAAGVKLLSHFGATEVGPMTPIFAPTLGYDWHYFRLRQDIHLELQPIDSEEEEAAKYYKLTAYPFGWDTAFELQDRLLSSPENPKTDFKAVGRNDDLIVLITGEKVLPRILESMLSESELVKAAVAFGDGQFELGVIVEPAEPFRDSEQFKSSIWPIILRAGDQMDDHARISSTASIIVVPPGRSIPRSDKGSVLRKEAYRVFEAEISKMYQDLNESTTGASDYPLDTQNLEEGLKKLIQFGLNWRAFTTECNYHDDLFELGMNSLQALRLRRLLLSSISDNALLSPAAECISIDFVYQNPSIAKIAEALRSNDNLNATQIDHGRTIEDFIELYSLEQPSAQDAQLSAPEVGSVVLLTGGSGSLGSHILAQLASLPSIARIVCLNRLPTDVGHGKDLREQQFKTAERKGVTISVQDKLKIEVVQIEPGAIRLGLDDSGYARLRNTVTHILHCAWPMDFKRTLPSFQTQFRFLQSLLNLAKDAHESRPLIRPRLLFVSSIAVVGQYARGQDSRMVPEIPMQDSHSTNHFGYGKAKLVCERMVENAARSHGNQMELLCVRVGQVSGSRRSGFWNPNEHFPALIQLSQAVSRLPKIDGTLSWLPVDSAAEILTELLLVPHQVNLIYHLENPVRQSWHDILTTLASKLDISDAGLIPFDEWMNRVATSATGKGTKDDTSTAPMLADFFQQDFQHMSGGNVILDTARARAISPTLRGMKAVDGELVARYVDNWRRMGFLA</sequence>
<dbReference type="SUPFAM" id="SSF51735">
    <property type="entry name" value="NAD(P)-binding Rossmann-fold domains"/>
    <property type="match status" value="1"/>
</dbReference>
<protein>
    <recommendedName>
        <fullName evidence="7">Carrier domain-containing protein</fullName>
    </recommendedName>
</protein>
<evidence type="ECO:0008006" key="7">
    <source>
        <dbReference type="Google" id="ProtNLM"/>
    </source>
</evidence>
<dbReference type="EMBL" id="JAACFV010000062">
    <property type="protein sequence ID" value="KAF7507856.1"/>
    <property type="molecule type" value="Genomic_DNA"/>
</dbReference>
<evidence type="ECO:0000313" key="6">
    <source>
        <dbReference type="Proteomes" id="UP000606974"/>
    </source>
</evidence>
<dbReference type="InterPro" id="IPR036736">
    <property type="entry name" value="ACP-like_sf"/>
</dbReference>
<dbReference type="InterPro" id="IPR051414">
    <property type="entry name" value="Adenylate-forming_Reductase"/>
</dbReference>
<reference evidence="5" key="1">
    <citation type="submission" date="2020-02" db="EMBL/GenBank/DDBJ databases">
        <authorList>
            <person name="Palmer J.M."/>
        </authorList>
    </citation>
    <scope>NUCLEOTIDE SEQUENCE</scope>
    <source>
        <strain evidence="5">EPUS1.4</strain>
        <tissue evidence="5">Thallus</tissue>
    </source>
</reference>
<dbReference type="Gene3D" id="1.10.1200.10">
    <property type="entry name" value="ACP-like"/>
    <property type="match status" value="1"/>
</dbReference>
<feature type="domain" description="Thioester reductase (TE)" evidence="4">
    <location>
        <begin position="715"/>
        <end position="965"/>
    </location>
</feature>
<evidence type="ECO:0000256" key="2">
    <source>
        <dbReference type="ARBA" id="ARBA00022553"/>
    </source>
</evidence>
<organism evidence="5 6">
    <name type="scientific">Endocarpon pusillum</name>
    <dbReference type="NCBI Taxonomy" id="364733"/>
    <lineage>
        <taxon>Eukaryota</taxon>
        <taxon>Fungi</taxon>
        <taxon>Dikarya</taxon>
        <taxon>Ascomycota</taxon>
        <taxon>Pezizomycotina</taxon>
        <taxon>Eurotiomycetes</taxon>
        <taxon>Chaetothyriomycetidae</taxon>
        <taxon>Verrucariales</taxon>
        <taxon>Verrucariaceae</taxon>
        <taxon>Endocarpon</taxon>
    </lineage>
</organism>
<gene>
    <name evidence="5" type="ORF">GJ744_010020</name>
</gene>
<dbReference type="Gene3D" id="3.40.50.12780">
    <property type="entry name" value="N-terminal domain of ligase-like"/>
    <property type="match status" value="1"/>
</dbReference>
<dbReference type="Pfam" id="PF07993">
    <property type="entry name" value="NAD_binding_4"/>
    <property type="match status" value="1"/>
</dbReference>
<comment type="caution">
    <text evidence="5">The sequence shown here is derived from an EMBL/GenBank/DDBJ whole genome shotgun (WGS) entry which is preliminary data.</text>
</comment>
<dbReference type="InterPro" id="IPR006162">
    <property type="entry name" value="Ppantetheine_attach_site"/>
</dbReference>
<keyword evidence="1" id="KW-0596">Phosphopantetheine</keyword>
<evidence type="ECO:0000259" key="4">
    <source>
        <dbReference type="Pfam" id="PF07993"/>
    </source>
</evidence>